<sequence>MGPLNQMSAKTSSALPQERHTLRKETRKSNVILLSYERVALFWMPYFRSLGVNVPVVLCANKSDLTSSDNTAQVIEDEMLPVMAEFKAGQKIAIAHSFSSLILK</sequence>
<dbReference type="InterPro" id="IPR027417">
    <property type="entry name" value="P-loop_NTPase"/>
</dbReference>
<accession>A0A9P8IH30</accession>
<feature type="compositionally biased region" description="Polar residues" evidence="1">
    <location>
        <begin position="1"/>
        <end position="15"/>
    </location>
</feature>
<dbReference type="SUPFAM" id="SSF52540">
    <property type="entry name" value="P-loop containing nucleoside triphosphate hydrolases"/>
    <property type="match status" value="1"/>
</dbReference>
<evidence type="ECO:0000313" key="2">
    <source>
        <dbReference type="EMBL" id="KAH0555734.1"/>
    </source>
</evidence>
<dbReference type="Proteomes" id="UP000750711">
    <property type="component" value="Unassembled WGS sequence"/>
</dbReference>
<protein>
    <submittedName>
        <fullName evidence="2">ERMES complex Ca(2+)-binding regulatory GTPase gem1</fullName>
    </submittedName>
</protein>
<keyword evidence="3" id="KW-1185">Reference proteome</keyword>
<reference evidence="2" key="1">
    <citation type="submission" date="2021-03" db="EMBL/GenBank/DDBJ databases">
        <title>Comparative genomics and phylogenomic investigation of the class Geoglossomycetes provide insights into ecological specialization and systematics.</title>
        <authorList>
            <person name="Melie T."/>
            <person name="Pirro S."/>
            <person name="Miller A.N."/>
            <person name="Quandt A."/>
        </authorList>
    </citation>
    <scope>NUCLEOTIDE SEQUENCE</scope>
    <source>
        <strain evidence="2">CAQ_001_2017</strain>
    </source>
</reference>
<dbReference type="EMBL" id="JAGHQM010001387">
    <property type="protein sequence ID" value="KAH0555734.1"/>
    <property type="molecule type" value="Genomic_DNA"/>
</dbReference>
<dbReference type="AlphaFoldDB" id="A0A9P8IH30"/>
<evidence type="ECO:0000313" key="3">
    <source>
        <dbReference type="Proteomes" id="UP000750711"/>
    </source>
</evidence>
<gene>
    <name evidence="2" type="primary">GEM1_2</name>
    <name evidence="2" type="ORF">GP486_006321</name>
</gene>
<name>A0A9P8IH30_9PEZI</name>
<feature type="region of interest" description="Disordered" evidence="1">
    <location>
        <begin position="1"/>
        <end position="22"/>
    </location>
</feature>
<organism evidence="2 3">
    <name type="scientific">Trichoglossum hirsutum</name>
    <dbReference type="NCBI Taxonomy" id="265104"/>
    <lineage>
        <taxon>Eukaryota</taxon>
        <taxon>Fungi</taxon>
        <taxon>Dikarya</taxon>
        <taxon>Ascomycota</taxon>
        <taxon>Pezizomycotina</taxon>
        <taxon>Geoglossomycetes</taxon>
        <taxon>Geoglossales</taxon>
        <taxon>Geoglossaceae</taxon>
        <taxon>Trichoglossum</taxon>
    </lineage>
</organism>
<comment type="caution">
    <text evidence="2">The sequence shown here is derived from an EMBL/GenBank/DDBJ whole genome shotgun (WGS) entry which is preliminary data.</text>
</comment>
<proteinExistence type="predicted"/>
<evidence type="ECO:0000256" key="1">
    <source>
        <dbReference type="SAM" id="MobiDB-lite"/>
    </source>
</evidence>
<dbReference type="Gene3D" id="3.40.50.300">
    <property type="entry name" value="P-loop containing nucleotide triphosphate hydrolases"/>
    <property type="match status" value="1"/>
</dbReference>